<evidence type="ECO:0000313" key="2">
    <source>
        <dbReference type="EMBL" id="ASJ02841.1"/>
    </source>
</evidence>
<dbReference type="EMBL" id="CP014862">
    <property type="protein sequence ID" value="ASJ02841.1"/>
    <property type="molecule type" value="Genomic_DNA"/>
</dbReference>
<reference evidence="2 3" key="1">
    <citation type="submission" date="2016-03" db="EMBL/GenBank/DDBJ databases">
        <title>Complete genome sequence of Thermococcus profundus strain DT5432.</title>
        <authorList>
            <person name="Oger P.M."/>
        </authorList>
    </citation>
    <scope>NUCLEOTIDE SEQUENCE [LARGE SCALE GENOMIC DNA]</scope>
    <source>
        <strain evidence="2 3">DT 5432</strain>
    </source>
</reference>
<dbReference type="InterPro" id="IPR013422">
    <property type="entry name" value="CRISPR-assoc_prot_Cas5_N"/>
</dbReference>
<protein>
    <recommendedName>
        <fullName evidence="4">Type I-B CRISPR-associated protein Cas5</fullName>
    </recommendedName>
</protein>
<dbReference type="NCBIfam" id="TIGR02592">
    <property type="entry name" value="cas_Cas5h"/>
    <property type="match status" value="1"/>
</dbReference>
<dbReference type="NCBIfam" id="TIGR02593">
    <property type="entry name" value="CRISPR_cas5"/>
    <property type="match status" value="1"/>
</dbReference>
<dbReference type="AlphaFoldDB" id="A0A2Z2MK92"/>
<evidence type="ECO:0000313" key="3">
    <source>
        <dbReference type="Proteomes" id="UP000250179"/>
    </source>
</evidence>
<keyword evidence="1" id="KW-0051">Antiviral defense</keyword>
<evidence type="ECO:0008006" key="4">
    <source>
        <dbReference type="Google" id="ProtNLM"/>
    </source>
</evidence>
<gene>
    <name evidence="2" type="ORF">A3L09_06000</name>
</gene>
<organism evidence="2 3">
    <name type="scientific">Thermococcus profundus</name>
    <dbReference type="NCBI Taxonomy" id="49899"/>
    <lineage>
        <taxon>Archaea</taxon>
        <taxon>Methanobacteriati</taxon>
        <taxon>Methanobacteriota</taxon>
        <taxon>Thermococci</taxon>
        <taxon>Thermococcales</taxon>
        <taxon>Thermococcaceae</taxon>
        <taxon>Thermococcus</taxon>
    </lineage>
</organism>
<dbReference type="RefSeq" id="WP_157727209.1">
    <property type="nucleotide sequence ID" value="NZ_CP014862.1"/>
</dbReference>
<dbReference type="Pfam" id="PF09704">
    <property type="entry name" value="Cas_Cas5d"/>
    <property type="match status" value="1"/>
</dbReference>
<dbReference type="Gene3D" id="3.30.70.2660">
    <property type="match status" value="1"/>
</dbReference>
<sequence length="241" mass="27249">MNAEADLVAFRVTGEFAHFRSPFVTSYLSTYPFPPKPTVLGMLGAIMGYSPLEVLNLQNTIQVAIKLNKTPKKALDYVRLWKFENDKKNIIFSPVKMELLIRPDYTIFVHSNNEKFSAELQKRLETRDFVYPVSLGKNEFIAFIREILSFNPREVEPVQTTSVDSILPVTLANQKIALPDPTTSNWATVGLVPVELELVSETGTRRVKKTGTFAYSLNGGPIKVQRRIHALKVGSWNIVMF</sequence>
<evidence type="ECO:0000256" key="1">
    <source>
        <dbReference type="ARBA" id="ARBA00023118"/>
    </source>
</evidence>
<dbReference type="InterPro" id="IPR013421">
    <property type="entry name" value="CRISPR-assoc_prot_Cas5_HALMA"/>
</dbReference>
<dbReference type="OrthoDB" id="42959at2157"/>
<name>A0A2Z2MK92_THEPR</name>
<dbReference type="Proteomes" id="UP000250179">
    <property type="component" value="Chromosome"/>
</dbReference>
<proteinExistence type="predicted"/>
<dbReference type="GO" id="GO:0043571">
    <property type="term" value="P:maintenance of CRISPR repeat elements"/>
    <property type="evidence" value="ECO:0007669"/>
    <property type="project" value="InterPro"/>
</dbReference>
<dbReference type="InterPro" id="IPR021124">
    <property type="entry name" value="CRISPR-assoc_prot_Cas5"/>
</dbReference>
<dbReference type="KEGG" id="tprf:A3L09_06000"/>
<dbReference type="GO" id="GO:0051607">
    <property type="term" value="P:defense response to virus"/>
    <property type="evidence" value="ECO:0007669"/>
    <property type="project" value="UniProtKB-KW"/>
</dbReference>
<keyword evidence="3" id="KW-1185">Reference proteome</keyword>
<dbReference type="GeneID" id="33319949"/>
<accession>A0A2Z2MK92</accession>